<dbReference type="GO" id="GO:0003676">
    <property type="term" value="F:nucleic acid binding"/>
    <property type="evidence" value="ECO:0007669"/>
    <property type="project" value="InterPro"/>
</dbReference>
<accession>A0A835GYL3</accession>
<dbReference type="OrthoDB" id="18781at2759"/>
<dbReference type="EMBL" id="JADFTS010000009">
    <property type="protein sequence ID" value="KAF9587578.1"/>
    <property type="molecule type" value="Genomic_DNA"/>
</dbReference>
<keyword evidence="1" id="KW-0547">Nucleotide-binding</keyword>
<dbReference type="InterPro" id="IPR000595">
    <property type="entry name" value="cNMP-bd_dom"/>
</dbReference>
<dbReference type="InterPro" id="IPR001650">
    <property type="entry name" value="Helicase_C-like"/>
</dbReference>
<keyword evidence="8" id="KW-1185">Reference proteome</keyword>
<dbReference type="SUPFAM" id="SSF52540">
    <property type="entry name" value="P-loop containing nucleoside triphosphate hydrolases"/>
    <property type="match status" value="1"/>
</dbReference>
<dbReference type="InterPro" id="IPR055227">
    <property type="entry name" value="HRQ1_WHD"/>
</dbReference>
<feature type="domain" description="Helicase C-terminal" evidence="6">
    <location>
        <begin position="702"/>
        <end position="858"/>
    </location>
</feature>
<dbReference type="InterPro" id="IPR014001">
    <property type="entry name" value="Helicase_ATP-bd"/>
</dbReference>
<evidence type="ECO:0000259" key="3">
    <source>
        <dbReference type="PROSITE" id="PS50042"/>
    </source>
</evidence>
<gene>
    <name evidence="7" type="ORF">IFM89_004036</name>
</gene>
<evidence type="ECO:0000256" key="2">
    <source>
        <dbReference type="ARBA" id="ARBA00022840"/>
    </source>
</evidence>
<evidence type="ECO:0000256" key="1">
    <source>
        <dbReference type="ARBA" id="ARBA00022741"/>
    </source>
</evidence>
<evidence type="ECO:0000259" key="5">
    <source>
        <dbReference type="PROSITE" id="PS51192"/>
    </source>
</evidence>
<dbReference type="PROSITE" id="PS50042">
    <property type="entry name" value="CNMP_BINDING_3"/>
    <property type="match status" value="1"/>
</dbReference>
<comment type="caution">
    <text evidence="7">The sequence shown here is derived from an EMBL/GenBank/DDBJ whole genome shotgun (WGS) entry which is preliminary data.</text>
</comment>
<sequence>MSEKTEKEIEIRSLSGESVIISISPNLKIQEIKLLLKLIFTPAKNSPNFHLFFKGAKMRMESIISSYTIEKEEFIVLVPFTKKNIQSQTHSKPYDQLVKRTPSSNCTDSTWDDLMQDLSSFVERNRNNKGLYEIPKKDESRNGLVGDVINGGKSGIVLDEKGYEKVVKVMDRVNCLCDAKSLECLISKLLGFSYGKSCHCPVWLKKLLKVFSFLNIFSGFLQMQSVDVTCDRLNGAMKKLGVFGLDLCIEDVKQLSVLCPKIVRIGTYENVPIKLGDAIVIVDSSKDVGGQSDSVNNVRTVRKQISTSTIVNAIKKREAGFKEHLWWAVRDSMAKRKSGNRMNLLPSLEDLIVSIKYGNSATTCGEAKRARTGSTAVSNSLSGQKRCHVNVVIIFNLFGEQDMKPLLPAEMVEHLRKGIGSREQIVHIEEICGRKAVYVDIPNALSETTRSALKRIGVSRLYSHQAESIQASLSGKNVVVATMTSSGKSLCYNVPVLESLSQNLTSCALYLFPTKALAQDQMRALSLMTEGMKMSCAMGVYDGDTSQGDRMWLRDNARLLITNPDMLHMSILPSHTQFQRILSNLRFVVIDETHTYKGAFGCHTALILRRLRRLCAHVYGSDPSFIFCTATSANPREHAMELAGLPTLDLIQNDGSPSGPKLFVLWNPPLIWKTVSKFSSDTGISKTADKNVISRRTSPVSEISSIFAEMVQHGLRCIAFCKTRKLCELVLFYTREILQETAPCLVDSICSYRGGYVAQDRRRIESEFFGGKLRGVAATNALELGIDVGYIDATLHLGFPGSISSLWQQAGRSGRRERPSLAVYVAFEGPLDQYFMTFPEKLFRRSIECCHVDAKNKQVLEQHLVCAAVEHPLSFLHDDKYFGPSLHCSITALTKKGYLSSDPSRDSPVRIWSYIGHEKRPSYGISIRAIETEKYKVIDKKTDEVIEEIEESKAFFQVYEGAVYMQQGKIYLVKDLDIFEKIALCEEDNPKYFTKTRDYTDVHVPGGDIPAYAMRAEAHFNPGGGVQTEGIHLSSNACSLCLTYLRYPYHSSDDNYRETAEKAVCKDYWADKCRWHPLIKEKAYTATQDSTAAQTNFCKVTTTWFGFFKIQRGSNEILDSVPLSLPNYSYESQAVWIRVPPSIKDAVENRKLSFPAGLHAVAHALCNVVPLFIQCNSSDLASECVNPNEIHYLSEGEIKYRRQKVPERILLYDQHPGGSGVSAQMQPRFREILVASLELITTCRCSVETGCPSCVQSFSCHEYNEVLHKNAAIIILKVFDYFAQVEKVSSKWASLTQEGAICIEDD</sequence>
<evidence type="ECO:0000313" key="7">
    <source>
        <dbReference type="EMBL" id="KAF9587578.1"/>
    </source>
</evidence>
<dbReference type="PANTHER" id="PTHR47957:SF3">
    <property type="entry name" value="ATP-DEPENDENT HELICASE HRQ1"/>
    <property type="match status" value="1"/>
</dbReference>
<dbReference type="Pfam" id="PF09369">
    <property type="entry name" value="MZB"/>
    <property type="match status" value="1"/>
</dbReference>
<dbReference type="GO" id="GO:0036297">
    <property type="term" value="P:interstrand cross-link repair"/>
    <property type="evidence" value="ECO:0007669"/>
    <property type="project" value="TreeGrafter"/>
</dbReference>
<name>A0A835GYL3_9MAGN</name>
<dbReference type="GO" id="GO:0043138">
    <property type="term" value="F:3'-5' DNA helicase activity"/>
    <property type="evidence" value="ECO:0007669"/>
    <property type="project" value="TreeGrafter"/>
</dbReference>
<evidence type="ECO:0000259" key="6">
    <source>
        <dbReference type="PROSITE" id="PS51194"/>
    </source>
</evidence>
<dbReference type="GO" id="GO:0005524">
    <property type="term" value="F:ATP binding"/>
    <property type="evidence" value="ECO:0007669"/>
    <property type="project" value="UniProtKB-KW"/>
</dbReference>
<dbReference type="Gene3D" id="3.40.50.300">
    <property type="entry name" value="P-loop containing nucleotide triphosphate hydrolases"/>
    <property type="match status" value="2"/>
</dbReference>
<dbReference type="SUPFAM" id="SSF54236">
    <property type="entry name" value="Ubiquitin-like"/>
    <property type="match status" value="1"/>
</dbReference>
<dbReference type="GO" id="GO:0005634">
    <property type="term" value="C:nucleus"/>
    <property type="evidence" value="ECO:0007669"/>
    <property type="project" value="TreeGrafter"/>
</dbReference>
<dbReference type="FunFam" id="3.40.50.300:FF:001137">
    <property type="entry name" value="DEAD/DEAH box helicase"/>
    <property type="match status" value="1"/>
</dbReference>
<dbReference type="InterPro" id="IPR000626">
    <property type="entry name" value="Ubiquitin-like_dom"/>
</dbReference>
<dbReference type="PROSITE" id="PS51192">
    <property type="entry name" value="HELICASE_ATP_BIND_1"/>
    <property type="match status" value="1"/>
</dbReference>
<dbReference type="InterPro" id="IPR011545">
    <property type="entry name" value="DEAD/DEAH_box_helicase_dom"/>
</dbReference>
<keyword evidence="2" id="KW-0067">ATP-binding</keyword>
<dbReference type="SMART" id="SM00487">
    <property type="entry name" value="DEXDc"/>
    <property type="match status" value="1"/>
</dbReference>
<dbReference type="Pfam" id="PF00271">
    <property type="entry name" value="Helicase_C"/>
    <property type="match status" value="1"/>
</dbReference>
<dbReference type="PROSITE" id="PS50053">
    <property type="entry name" value="UBIQUITIN_2"/>
    <property type="match status" value="1"/>
</dbReference>
<dbReference type="PANTHER" id="PTHR47957">
    <property type="entry name" value="ATP-DEPENDENT HELICASE HRQ1"/>
    <property type="match status" value="1"/>
</dbReference>
<evidence type="ECO:0000259" key="4">
    <source>
        <dbReference type="PROSITE" id="PS50053"/>
    </source>
</evidence>
<dbReference type="InterPro" id="IPR018973">
    <property type="entry name" value="MZB"/>
</dbReference>
<organism evidence="7 8">
    <name type="scientific">Coptis chinensis</name>
    <dbReference type="NCBI Taxonomy" id="261450"/>
    <lineage>
        <taxon>Eukaryota</taxon>
        <taxon>Viridiplantae</taxon>
        <taxon>Streptophyta</taxon>
        <taxon>Embryophyta</taxon>
        <taxon>Tracheophyta</taxon>
        <taxon>Spermatophyta</taxon>
        <taxon>Magnoliopsida</taxon>
        <taxon>Ranunculales</taxon>
        <taxon>Ranunculaceae</taxon>
        <taxon>Coptidoideae</taxon>
        <taxon>Coptis</taxon>
    </lineage>
</organism>
<dbReference type="InterPro" id="IPR029071">
    <property type="entry name" value="Ubiquitin-like_domsf"/>
</dbReference>
<evidence type="ECO:0000313" key="8">
    <source>
        <dbReference type="Proteomes" id="UP000631114"/>
    </source>
</evidence>
<dbReference type="GO" id="GO:0006289">
    <property type="term" value="P:nucleotide-excision repair"/>
    <property type="evidence" value="ECO:0007669"/>
    <property type="project" value="TreeGrafter"/>
</dbReference>
<feature type="domain" description="Helicase ATP-binding" evidence="5">
    <location>
        <begin position="469"/>
        <end position="650"/>
    </location>
</feature>
<dbReference type="SMART" id="SM00490">
    <property type="entry name" value="HELICc"/>
    <property type="match status" value="1"/>
</dbReference>
<protein>
    <submittedName>
        <fullName evidence="7">Uncharacterized protein</fullName>
    </submittedName>
</protein>
<reference evidence="7 8" key="1">
    <citation type="submission" date="2020-10" db="EMBL/GenBank/DDBJ databases">
        <title>The Coptis chinensis genome and diversification of protoberbering-type alkaloids.</title>
        <authorList>
            <person name="Wang B."/>
            <person name="Shu S."/>
            <person name="Song C."/>
            <person name="Liu Y."/>
        </authorList>
    </citation>
    <scope>NUCLEOTIDE SEQUENCE [LARGE SCALE GENOMIC DNA]</scope>
    <source>
        <strain evidence="7">HL-2020</strain>
        <tissue evidence="7">Leaf</tissue>
    </source>
</reference>
<dbReference type="Pfam" id="PF22982">
    <property type="entry name" value="WHD_HRQ1"/>
    <property type="match status" value="1"/>
</dbReference>
<dbReference type="CDD" id="cd17923">
    <property type="entry name" value="DEXHc_Hrq1-like"/>
    <property type="match status" value="1"/>
</dbReference>
<feature type="domain" description="Cyclic nucleotide-binding" evidence="3">
    <location>
        <begin position="927"/>
        <end position="994"/>
    </location>
</feature>
<dbReference type="Proteomes" id="UP000631114">
    <property type="component" value="Unassembled WGS sequence"/>
</dbReference>
<dbReference type="InterPro" id="IPR027417">
    <property type="entry name" value="P-loop_NTPase"/>
</dbReference>
<dbReference type="PROSITE" id="PS51194">
    <property type="entry name" value="HELICASE_CTER"/>
    <property type="match status" value="1"/>
</dbReference>
<proteinExistence type="predicted"/>
<dbReference type="Pfam" id="PF00270">
    <property type="entry name" value="DEAD"/>
    <property type="match status" value="1"/>
</dbReference>
<dbReference type="CDD" id="cd18797">
    <property type="entry name" value="SF2_C_Hrq"/>
    <property type="match status" value="1"/>
</dbReference>
<feature type="domain" description="Ubiquitin-like" evidence="4">
    <location>
        <begin position="7"/>
        <end position="78"/>
    </location>
</feature>